<accession>H5UPP2</accession>
<dbReference type="PROSITE" id="PS50263">
    <property type="entry name" value="CN_HYDROLASE"/>
    <property type="match status" value="1"/>
</dbReference>
<evidence type="ECO:0000313" key="4">
    <source>
        <dbReference type="Proteomes" id="UP000004367"/>
    </source>
</evidence>
<keyword evidence="4" id="KW-1185">Reference proteome</keyword>
<evidence type="ECO:0000259" key="2">
    <source>
        <dbReference type="PROSITE" id="PS50263"/>
    </source>
</evidence>
<dbReference type="PANTHER" id="PTHR23088:SF27">
    <property type="entry name" value="DEAMINATED GLUTATHIONE AMIDASE"/>
    <property type="match status" value="1"/>
</dbReference>
<gene>
    <name evidence="3" type="ORF">MOPEL_027_00110</name>
</gene>
<reference evidence="3 4" key="1">
    <citation type="submission" date="2012-02" db="EMBL/GenBank/DDBJ databases">
        <title>Whole genome shotgun sequence of Mobilicoccus pelagius NBRC 104925.</title>
        <authorList>
            <person name="Yoshida Y."/>
            <person name="Hosoyama A."/>
            <person name="Tsuchikane K."/>
            <person name="Katsumata H."/>
            <person name="Yamazaki S."/>
            <person name="Fujita N."/>
        </authorList>
    </citation>
    <scope>NUCLEOTIDE SEQUENCE [LARGE SCALE GENOMIC DNA]</scope>
    <source>
        <strain evidence="3 4">NBRC 104925</strain>
    </source>
</reference>
<evidence type="ECO:0000313" key="3">
    <source>
        <dbReference type="EMBL" id="GAB47700.1"/>
    </source>
</evidence>
<dbReference type="Gene3D" id="3.60.110.10">
    <property type="entry name" value="Carbon-nitrogen hydrolase"/>
    <property type="match status" value="1"/>
</dbReference>
<dbReference type="Proteomes" id="UP000004367">
    <property type="component" value="Unassembled WGS sequence"/>
</dbReference>
<dbReference type="eggNOG" id="COG0388">
    <property type="taxonomic scope" value="Bacteria"/>
</dbReference>
<dbReference type="AlphaFoldDB" id="H5UPP2"/>
<dbReference type="STRING" id="1089455.MOPEL_027_00110"/>
<protein>
    <submittedName>
        <fullName evidence="3">Putative hydrolase</fullName>
    </submittedName>
</protein>
<comment type="similarity">
    <text evidence="1">Belongs to the carbon-nitrogen hydrolase superfamily. NIT1/NIT2 family.</text>
</comment>
<dbReference type="SUPFAM" id="SSF56317">
    <property type="entry name" value="Carbon-nitrogen hydrolase"/>
    <property type="match status" value="1"/>
</dbReference>
<feature type="domain" description="CN hydrolase" evidence="2">
    <location>
        <begin position="17"/>
        <end position="261"/>
    </location>
</feature>
<dbReference type="InterPro" id="IPR036526">
    <property type="entry name" value="C-N_Hydrolase_sf"/>
</dbReference>
<dbReference type="PANTHER" id="PTHR23088">
    <property type="entry name" value="NITRILASE-RELATED"/>
    <property type="match status" value="1"/>
</dbReference>
<dbReference type="CDD" id="cd07581">
    <property type="entry name" value="nitrilase_3"/>
    <property type="match status" value="1"/>
</dbReference>
<sequence length="276" mass="29181">MVRTHQPSTRETTVSTLTVAACQITASGEPRENLETIREAATRAAHGGARLVVLPEAAMACFGTDLSAVAQPLDGEFATGVRKIAEKLDVTLVVGMFEPAGDGRVHNTLLVTGRGVEAAYRKHHLYDAFGSRESEHVAPGTELVTVEVPLEGGGSATVGFATCYDVRFADQFTALGRAGAQVVALPASWGEGPGKAEQWDLLVRARAMDAQAWLVACDQAWQPPRGAQALGIGRSAVVGPLGEVRARLDHRADVLVTTVDLGIVDDVRSRVPILEV</sequence>
<name>H5UPP2_9MICO</name>
<dbReference type="OrthoDB" id="9811121at2"/>
<dbReference type="EMBL" id="BAFE01000025">
    <property type="protein sequence ID" value="GAB47700.1"/>
    <property type="molecule type" value="Genomic_DNA"/>
</dbReference>
<dbReference type="Pfam" id="PF00795">
    <property type="entry name" value="CN_hydrolase"/>
    <property type="match status" value="1"/>
</dbReference>
<dbReference type="GO" id="GO:0016787">
    <property type="term" value="F:hydrolase activity"/>
    <property type="evidence" value="ECO:0007669"/>
    <property type="project" value="UniProtKB-KW"/>
</dbReference>
<dbReference type="PROSITE" id="PS51257">
    <property type="entry name" value="PROKAR_LIPOPROTEIN"/>
    <property type="match status" value="1"/>
</dbReference>
<dbReference type="InterPro" id="IPR003010">
    <property type="entry name" value="C-N_Hydrolase"/>
</dbReference>
<organism evidence="3 4">
    <name type="scientific">Mobilicoccus pelagius NBRC 104925</name>
    <dbReference type="NCBI Taxonomy" id="1089455"/>
    <lineage>
        <taxon>Bacteria</taxon>
        <taxon>Bacillati</taxon>
        <taxon>Actinomycetota</taxon>
        <taxon>Actinomycetes</taxon>
        <taxon>Micrococcales</taxon>
        <taxon>Dermatophilaceae</taxon>
        <taxon>Mobilicoccus</taxon>
    </lineage>
</organism>
<keyword evidence="3" id="KW-0378">Hydrolase</keyword>
<comment type="caution">
    <text evidence="3">The sequence shown here is derived from an EMBL/GenBank/DDBJ whole genome shotgun (WGS) entry which is preliminary data.</text>
</comment>
<proteinExistence type="inferred from homology"/>
<dbReference type="RefSeq" id="WP_009481598.1">
    <property type="nucleotide sequence ID" value="NZ_BAFE01000025.1"/>
</dbReference>
<evidence type="ECO:0000256" key="1">
    <source>
        <dbReference type="ARBA" id="ARBA00010613"/>
    </source>
</evidence>